<dbReference type="AlphaFoldDB" id="A0A7W9H827"/>
<proteinExistence type="predicted"/>
<gene>
    <name evidence="1" type="ORF">HDA41_004953</name>
</gene>
<dbReference type="Proteomes" id="UP000590647">
    <property type="component" value="Unassembled WGS sequence"/>
</dbReference>
<organism evidence="1 2">
    <name type="scientific">Streptomyces caelestis</name>
    <dbReference type="NCBI Taxonomy" id="36816"/>
    <lineage>
        <taxon>Bacteria</taxon>
        <taxon>Bacillati</taxon>
        <taxon>Actinomycetota</taxon>
        <taxon>Actinomycetes</taxon>
        <taxon>Kitasatosporales</taxon>
        <taxon>Streptomycetaceae</taxon>
        <taxon>Streptomyces</taxon>
    </lineage>
</organism>
<keyword evidence="2" id="KW-1185">Reference proteome</keyword>
<accession>A0A7W9H827</accession>
<name>A0A7W9H827_9ACTN</name>
<reference evidence="1 2" key="1">
    <citation type="submission" date="2020-08" db="EMBL/GenBank/DDBJ databases">
        <title>Sequencing the genomes of 1000 actinobacteria strains.</title>
        <authorList>
            <person name="Klenk H.-P."/>
        </authorList>
    </citation>
    <scope>NUCLEOTIDE SEQUENCE [LARGE SCALE GENOMIC DNA]</scope>
    <source>
        <strain evidence="1 2">DSM 40084</strain>
    </source>
</reference>
<dbReference type="EMBL" id="JACHNE010000001">
    <property type="protein sequence ID" value="MBB5796989.1"/>
    <property type="molecule type" value="Genomic_DNA"/>
</dbReference>
<evidence type="ECO:0000313" key="1">
    <source>
        <dbReference type="EMBL" id="MBB5796989.1"/>
    </source>
</evidence>
<protein>
    <submittedName>
        <fullName evidence="1">Putative RNA polymerase sigma factor</fullName>
    </submittedName>
</protein>
<sequence>MRGDLLSRLGRTAEARAEFERAASLTRNERERELLSRRVAEQS</sequence>
<comment type="caution">
    <text evidence="1">The sequence shown here is derived from an EMBL/GenBank/DDBJ whole genome shotgun (WGS) entry which is preliminary data.</text>
</comment>
<evidence type="ECO:0000313" key="2">
    <source>
        <dbReference type="Proteomes" id="UP000590647"/>
    </source>
</evidence>